<dbReference type="Proteomes" id="UP000789524">
    <property type="component" value="Unassembled WGS sequence"/>
</dbReference>
<dbReference type="AlphaFoldDB" id="A0A8J2VT15"/>
<evidence type="ECO:0000313" key="2">
    <source>
        <dbReference type="Proteomes" id="UP000789524"/>
    </source>
</evidence>
<protein>
    <submittedName>
        <fullName evidence="1">(African queen) hypothetical protein</fullName>
    </submittedName>
</protein>
<gene>
    <name evidence="1" type="ORF">DCHRY22_LOCUS7604</name>
</gene>
<keyword evidence="2" id="KW-1185">Reference proteome</keyword>
<name>A0A8J2VT15_9NEOP</name>
<evidence type="ECO:0000313" key="1">
    <source>
        <dbReference type="EMBL" id="CAG9567059.1"/>
    </source>
</evidence>
<reference evidence="1" key="1">
    <citation type="submission" date="2021-09" db="EMBL/GenBank/DDBJ databases">
        <authorList>
            <person name="Martin H S."/>
        </authorList>
    </citation>
    <scope>NUCLEOTIDE SEQUENCE</scope>
</reference>
<organism evidence="1 2">
    <name type="scientific">Danaus chrysippus</name>
    <name type="common">African queen</name>
    <dbReference type="NCBI Taxonomy" id="151541"/>
    <lineage>
        <taxon>Eukaryota</taxon>
        <taxon>Metazoa</taxon>
        <taxon>Ecdysozoa</taxon>
        <taxon>Arthropoda</taxon>
        <taxon>Hexapoda</taxon>
        <taxon>Insecta</taxon>
        <taxon>Pterygota</taxon>
        <taxon>Neoptera</taxon>
        <taxon>Endopterygota</taxon>
        <taxon>Lepidoptera</taxon>
        <taxon>Glossata</taxon>
        <taxon>Ditrysia</taxon>
        <taxon>Papilionoidea</taxon>
        <taxon>Nymphalidae</taxon>
        <taxon>Danainae</taxon>
        <taxon>Danaini</taxon>
        <taxon>Danaina</taxon>
        <taxon>Danaus</taxon>
        <taxon>Anosia</taxon>
    </lineage>
</organism>
<comment type="caution">
    <text evidence="1">The sequence shown here is derived from an EMBL/GenBank/DDBJ whole genome shotgun (WGS) entry which is preliminary data.</text>
</comment>
<proteinExistence type="predicted"/>
<accession>A0A8J2VT15</accession>
<dbReference type="EMBL" id="CAKASE010000057">
    <property type="protein sequence ID" value="CAG9567059.1"/>
    <property type="molecule type" value="Genomic_DNA"/>
</dbReference>
<sequence length="106" mass="11535">MCELALGVRSRALIPLELSAYFELQPTRVFTVQKAVHVHHGCHCCHCGRGYALALFSEASAAHMRRGESAPARSEHALLTYSGKDDSVTTMALAHPSLYTSAHAKE</sequence>